<evidence type="ECO:0000313" key="4">
    <source>
        <dbReference type="EMBL" id="KAK7842378.1"/>
    </source>
</evidence>
<proteinExistence type="predicted"/>
<dbReference type="GO" id="GO:0008270">
    <property type="term" value="F:zinc ion binding"/>
    <property type="evidence" value="ECO:0007669"/>
    <property type="project" value="UniProtKB-KW"/>
</dbReference>
<evidence type="ECO:0000256" key="1">
    <source>
        <dbReference type="PROSITE-ProRule" id="PRU00042"/>
    </source>
</evidence>
<comment type="caution">
    <text evidence="4">The sequence shown here is derived from an EMBL/GenBank/DDBJ whole genome shotgun (WGS) entry which is preliminary data.</text>
</comment>
<dbReference type="Pfam" id="PF12756">
    <property type="entry name" value="zf-C2H2_2"/>
    <property type="match status" value="1"/>
</dbReference>
<dbReference type="SUPFAM" id="SSF57667">
    <property type="entry name" value="beta-beta-alpha zinc fingers"/>
    <property type="match status" value="1"/>
</dbReference>
<sequence length="325" mass="36690">MAPLQSQAQAGVPGVTEALFVARQTALAQEKGQSSETPMLYSCGLCGKGYRSSKAHAEHLKSRNHIMRDSQGTNNEEEDKAIVKPLPRRVVNKPSPQREVNNEESEESDWEEADPEEDLHGFFIPDVEYLKDPEGFLTYLGLKVKRDFMCLYCNDRCQPFNGLEAVRKHMVAKSHCKVHFGDGDDEEEAELEDFYDYSSSYVDEEGKQLVAAGDMDNNVEFGSGGSELIITRRSDEGKSTKTLGSREYMRYYRQKPRPSPLNNMAITAALASRYRSMGLATVQSREQMVRMKVMKQMNRSGVEAMRSKIGMKSNVIRNLPNNVTY</sequence>
<dbReference type="InterPro" id="IPR013087">
    <property type="entry name" value="Znf_C2H2_type"/>
</dbReference>
<evidence type="ECO:0000256" key="2">
    <source>
        <dbReference type="SAM" id="MobiDB-lite"/>
    </source>
</evidence>
<feature type="domain" description="C2H2-type" evidence="3">
    <location>
        <begin position="41"/>
        <end position="70"/>
    </location>
</feature>
<name>A0AAW0KUL5_QUESU</name>
<keyword evidence="5" id="KW-1185">Reference proteome</keyword>
<dbReference type="PANTHER" id="PTHR13182">
    <property type="entry name" value="ZINC FINGER PROTEIN 622"/>
    <property type="match status" value="1"/>
</dbReference>
<dbReference type="PROSITE" id="PS00028">
    <property type="entry name" value="ZINC_FINGER_C2H2_1"/>
    <property type="match status" value="1"/>
</dbReference>
<keyword evidence="1" id="KW-0862">Zinc</keyword>
<dbReference type="PROSITE" id="PS50157">
    <property type="entry name" value="ZINC_FINGER_C2H2_2"/>
    <property type="match status" value="1"/>
</dbReference>
<dbReference type="InterPro" id="IPR040025">
    <property type="entry name" value="Znf622/Rei1/Reh1"/>
</dbReference>
<dbReference type="GO" id="GO:0042273">
    <property type="term" value="P:ribosomal large subunit biogenesis"/>
    <property type="evidence" value="ECO:0007669"/>
    <property type="project" value="TreeGrafter"/>
</dbReference>
<evidence type="ECO:0000313" key="5">
    <source>
        <dbReference type="Proteomes" id="UP000237347"/>
    </source>
</evidence>
<dbReference type="Proteomes" id="UP000237347">
    <property type="component" value="Unassembled WGS sequence"/>
</dbReference>
<reference evidence="4 5" key="1">
    <citation type="journal article" date="2018" name="Sci. Data">
        <title>The draft genome sequence of cork oak.</title>
        <authorList>
            <person name="Ramos A.M."/>
            <person name="Usie A."/>
            <person name="Barbosa P."/>
            <person name="Barros P.M."/>
            <person name="Capote T."/>
            <person name="Chaves I."/>
            <person name="Simoes F."/>
            <person name="Abreu I."/>
            <person name="Carrasquinho I."/>
            <person name="Faro C."/>
            <person name="Guimaraes J.B."/>
            <person name="Mendonca D."/>
            <person name="Nobrega F."/>
            <person name="Rodrigues L."/>
            <person name="Saibo N.J.M."/>
            <person name="Varela M.C."/>
            <person name="Egas C."/>
            <person name="Matos J."/>
            <person name="Miguel C.M."/>
            <person name="Oliveira M.M."/>
            <person name="Ricardo C.P."/>
            <person name="Goncalves S."/>
        </authorList>
    </citation>
    <scope>NUCLEOTIDE SEQUENCE [LARGE SCALE GENOMIC DNA]</scope>
    <source>
        <strain evidence="5">cv. HL8</strain>
    </source>
</reference>
<dbReference type="EMBL" id="PKMF04000222">
    <property type="protein sequence ID" value="KAK7842378.1"/>
    <property type="molecule type" value="Genomic_DNA"/>
</dbReference>
<organism evidence="4 5">
    <name type="scientific">Quercus suber</name>
    <name type="common">Cork oak</name>
    <dbReference type="NCBI Taxonomy" id="58331"/>
    <lineage>
        <taxon>Eukaryota</taxon>
        <taxon>Viridiplantae</taxon>
        <taxon>Streptophyta</taxon>
        <taxon>Embryophyta</taxon>
        <taxon>Tracheophyta</taxon>
        <taxon>Spermatophyta</taxon>
        <taxon>Magnoliopsida</taxon>
        <taxon>eudicotyledons</taxon>
        <taxon>Gunneridae</taxon>
        <taxon>Pentapetalae</taxon>
        <taxon>rosids</taxon>
        <taxon>fabids</taxon>
        <taxon>Fagales</taxon>
        <taxon>Fagaceae</taxon>
        <taxon>Quercus</taxon>
    </lineage>
</organism>
<dbReference type="SMART" id="SM00355">
    <property type="entry name" value="ZnF_C2H2"/>
    <property type="match status" value="2"/>
</dbReference>
<keyword evidence="1" id="KW-0863">Zinc-finger</keyword>
<gene>
    <name evidence="4" type="primary">REIL1_0</name>
    <name evidence="4" type="ORF">CFP56_014017</name>
</gene>
<dbReference type="InterPro" id="IPR041661">
    <property type="entry name" value="ZN622/Rei1/Reh1_Znf-C2H2"/>
</dbReference>
<feature type="compositionally biased region" description="Acidic residues" evidence="2">
    <location>
        <begin position="102"/>
        <end position="114"/>
    </location>
</feature>
<protein>
    <submittedName>
        <fullName evidence="4">Cytoplasmic 60s subunit biogenesis factor rei1 like protein 1</fullName>
    </submittedName>
</protein>
<accession>A0AAW0KUL5</accession>
<evidence type="ECO:0000259" key="3">
    <source>
        <dbReference type="PROSITE" id="PS50157"/>
    </source>
</evidence>
<dbReference type="PANTHER" id="PTHR13182:SF8">
    <property type="entry name" value="CYTOPLASMIC 60S SUBUNIT BIOGENESIS FACTOR ZNF622"/>
    <property type="match status" value="1"/>
</dbReference>
<feature type="region of interest" description="Disordered" evidence="2">
    <location>
        <begin position="57"/>
        <end position="114"/>
    </location>
</feature>
<dbReference type="AlphaFoldDB" id="A0AAW0KUL5"/>
<dbReference type="GO" id="GO:0030687">
    <property type="term" value="C:preribosome, large subunit precursor"/>
    <property type="evidence" value="ECO:0007669"/>
    <property type="project" value="TreeGrafter"/>
</dbReference>
<dbReference type="InterPro" id="IPR036236">
    <property type="entry name" value="Znf_C2H2_sf"/>
</dbReference>
<keyword evidence="1" id="KW-0479">Metal-binding</keyword>